<dbReference type="EMBL" id="VDEP01000203">
    <property type="protein sequence ID" value="KAA1124685.1"/>
    <property type="molecule type" value="Genomic_DNA"/>
</dbReference>
<protein>
    <submittedName>
        <fullName evidence="2">Uncharacterized protein</fullName>
    </submittedName>
</protein>
<name>A0A5B0Q334_PUCGR</name>
<evidence type="ECO:0000313" key="2">
    <source>
        <dbReference type="EMBL" id="KAA1107512.1"/>
    </source>
</evidence>
<comment type="caution">
    <text evidence="2">The sequence shown here is derived from an EMBL/GenBank/DDBJ whole genome shotgun (WGS) entry which is preliminary data.</text>
</comment>
<sequence length="99" mass="10409">MKATTIQRTSAQEIIGLNLPQTLLEGFQGLLSVQDGGASWSIELGPSCSLSGLSSPPPLSSISNLTSRVERVPEIEESDSSMGDDLHQSSLDPSAPISR</sequence>
<accession>A0A5B0Q334</accession>
<evidence type="ECO:0000313" key="4">
    <source>
        <dbReference type="Proteomes" id="UP000324748"/>
    </source>
</evidence>
<reference evidence="4 5" key="1">
    <citation type="submission" date="2019-05" db="EMBL/GenBank/DDBJ databases">
        <title>Emergence of the Ug99 lineage of the wheat stem rust pathogen through somatic hybridization.</title>
        <authorList>
            <person name="Li F."/>
            <person name="Upadhyaya N.M."/>
            <person name="Sperschneider J."/>
            <person name="Matny O."/>
            <person name="Nguyen-Phuc H."/>
            <person name="Mago R."/>
            <person name="Raley C."/>
            <person name="Miller M.E."/>
            <person name="Silverstein K.A.T."/>
            <person name="Henningsen E."/>
            <person name="Hirsch C.D."/>
            <person name="Visser B."/>
            <person name="Pretorius Z.A."/>
            <person name="Steffenson B.J."/>
            <person name="Schwessinger B."/>
            <person name="Dodds P.N."/>
            <person name="Figueroa M."/>
        </authorList>
    </citation>
    <scope>NUCLEOTIDE SEQUENCE [LARGE SCALE GENOMIC DNA]</scope>
    <source>
        <strain evidence="2">21-0</strain>
        <strain evidence="3 5">Ug99</strain>
    </source>
</reference>
<gene>
    <name evidence="2" type="ORF">PGT21_016936</name>
    <name evidence="3" type="ORF">PGTUg99_029285</name>
</gene>
<keyword evidence="4" id="KW-1185">Reference proteome</keyword>
<organism evidence="2 4">
    <name type="scientific">Puccinia graminis f. sp. tritici</name>
    <dbReference type="NCBI Taxonomy" id="56615"/>
    <lineage>
        <taxon>Eukaryota</taxon>
        <taxon>Fungi</taxon>
        <taxon>Dikarya</taxon>
        <taxon>Basidiomycota</taxon>
        <taxon>Pucciniomycotina</taxon>
        <taxon>Pucciniomycetes</taxon>
        <taxon>Pucciniales</taxon>
        <taxon>Pucciniaceae</taxon>
        <taxon>Puccinia</taxon>
    </lineage>
</organism>
<evidence type="ECO:0000313" key="5">
    <source>
        <dbReference type="Proteomes" id="UP000325313"/>
    </source>
</evidence>
<proteinExistence type="predicted"/>
<feature type="region of interest" description="Disordered" evidence="1">
    <location>
        <begin position="51"/>
        <end position="99"/>
    </location>
</feature>
<dbReference type="EMBL" id="VSWC01000029">
    <property type="protein sequence ID" value="KAA1107512.1"/>
    <property type="molecule type" value="Genomic_DNA"/>
</dbReference>
<evidence type="ECO:0000256" key="1">
    <source>
        <dbReference type="SAM" id="MobiDB-lite"/>
    </source>
</evidence>
<feature type="compositionally biased region" description="Low complexity" evidence="1">
    <location>
        <begin position="51"/>
        <end position="67"/>
    </location>
</feature>
<dbReference type="AlphaFoldDB" id="A0A5B0Q334"/>
<dbReference type="Proteomes" id="UP000324748">
    <property type="component" value="Unassembled WGS sequence"/>
</dbReference>
<dbReference type="Proteomes" id="UP000325313">
    <property type="component" value="Unassembled WGS sequence"/>
</dbReference>
<evidence type="ECO:0000313" key="3">
    <source>
        <dbReference type="EMBL" id="KAA1124685.1"/>
    </source>
</evidence>